<dbReference type="OrthoDB" id="9761577at2"/>
<dbReference type="InterPro" id="IPR012767">
    <property type="entry name" value="Trehalose_TreY"/>
</dbReference>
<dbReference type="Gene3D" id="1.10.150.200">
    <property type="entry name" value="Maltooligosyl trehalose synthase, domain 3"/>
    <property type="match status" value="1"/>
</dbReference>
<evidence type="ECO:0000259" key="1">
    <source>
        <dbReference type="SMART" id="SM00642"/>
    </source>
</evidence>
<dbReference type="SMART" id="SM00642">
    <property type="entry name" value="Aamy"/>
    <property type="match status" value="1"/>
</dbReference>
<dbReference type="AlphaFoldDB" id="A0A8J3ESR1"/>
<reference evidence="2" key="2">
    <citation type="submission" date="2020-09" db="EMBL/GenBank/DDBJ databases">
        <authorList>
            <person name="Sun Q."/>
            <person name="Zhou Y."/>
        </authorList>
    </citation>
    <scope>NUCLEOTIDE SEQUENCE</scope>
    <source>
        <strain evidence="2">CGMCC 1.14988</strain>
    </source>
</reference>
<accession>A0A8J3ESR1</accession>
<dbReference type="SUPFAM" id="SSF51445">
    <property type="entry name" value="(Trans)glycosidases"/>
    <property type="match status" value="1"/>
</dbReference>
<comment type="caution">
    <text evidence="2">The sequence shown here is derived from an EMBL/GenBank/DDBJ whole genome shotgun (WGS) entry which is preliminary data.</text>
</comment>
<evidence type="ECO:0000313" key="3">
    <source>
        <dbReference type="Proteomes" id="UP000650511"/>
    </source>
</evidence>
<name>A0A8J3ESR1_9ACTN</name>
<dbReference type="EMBL" id="BMHA01000010">
    <property type="protein sequence ID" value="GGI07964.1"/>
    <property type="molecule type" value="Genomic_DNA"/>
</dbReference>
<dbReference type="Gene3D" id="1.10.10.470">
    <property type="entry name" value="Maltooligosyl trehalose synthase, domain 4"/>
    <property type="match status" value="1"/>
</dbReference>
<dbReference type="Gene3D" id="3.20.20.80">
    <property type="entry name" value="Glycosidases"/>
    <property type="match status" value="1"/>
</dbReference>
<gene>
    <name evidence="2" type="primary">treY</name>
    <name evidence="2" type="ORF">GCM10011354_26710</name>
</gene>
<sequence>MSGRHVPTGTYRLQLHAGFPFTAAADEVPYLAELGVSHLYLSPSLQAAPGSTHGYDVVDPGRLSDELGGDAGFARLADACRSHGLHLVLDLVPNHVGLVSPANPWWVDVLRHGPDSRYADHFDIRWQRRGDGPPQVLVPHLGQPLEVELTEADDLRLSHEPAGDDPEDGYQVVYHEHAWPVRPGSLAAVGHDPADVAGTLAAFDRDRGRLFSLLGQQHYRLVHWQRANRELNYRRFFDITTLGGLRVEDPQVFDDAHRRALELIADGIVTGLRIDHPDGLYDPLGYFAQLREAAPDAWIVVEKILEADEPLRADWPVDGTTGYEFANAVLGLFVEPGAAEVLDELYGRLAARDGDLEATEYAAIVQRAKHRVLDHLLVAEFDGLCTAFADLARQAGVVAEPDELSAALRAVVVAFPVYRTYVRAELASVADLDRRYVRAAVARARAGHPELDEALDLLEEVLLLDQVGVGTTEFVMRFQQLTGPAMAKGVEDTVFYRYLRFAAVNEVGGDPSSLGTELAAFHEANRRRQRDWPTSMLSTSTHDTKRSEDVRARLAVLSEVPDLWVRAVEEWFTLTERHRGARGPAAVHEYLTLQTLLGAWPITAERAVTYLHKAAREGKQYTDWIETDAAYEADLEAYVRGLLDDDEVTTALDTLLERVRPAGRLTSLSQTLLKLTSPGIPDVYQGTERWDLSLVDPDNRRPVDFDGHRELLKELQADAHPVELLSRMDEGAAKLWVTHVALRLRREQPAVFGADGDYAPLWADGPRDRHVVAFLRAGRVATVAPRLVMGLGGRFENWDWQGTSLTLPTGTWRCRLTGQVVDGGRPVALAEILTAFPVALLVRDEDA</sequence>
<evidence type="ECO:0000313" key="2">
    <source>
        <dbReference type="EMBL" id="GGI07964.1"/>
    </source>
</evidence>
<dbReference type="PANTHER" id="PTHR10357">
    <property type="entry name" value="ALPHA-AMYLASE FAMILY MEMBER"/>
    <property type="match status" value="1"/>
</dbReference>
<organism evidence="2 3">
    <name type="scientific">Egicoccus halophilus</name>
    <dbReference type="NCBI Taxonomy" id="1670830"/>
    <lineage>
        <taxon>Bacteria</taxon>
        <taxon>Bacillati</taxon>
        <taxon>Actinomycetota</taxon>
        <taxon>Nitriliruptoria</taxon>
        <taxon>Egicoccales</taxon>
        <taxon>Egicoccaceae</taxon>
        <taxon>Egicoccus</taxon>
    </lineage>
</organism>
<protein>
    <submittedName>
        <fullName evidence="2">Malto-oligosyltrehalose synthase</fullName>
    </submittedName>
</protein>
<dbReference type="Pfam" id="PF00128">
    <property type="entry name" value="Alpha-amylase"/>
    <property type="match status" value="1"/>
</dbReference>
<dbReference type="CDD" id="cd11336">
    <property type="entry name" value="AmyAc_MTSase"/>
    <property type="match status" value="1"/>
</dbReference>
<dbReference type="RefSeq" id="WP_130648948.1">
    <property type="nucleotide sequence ID" value="NZ_BMHA01000010.1"/>
</dbReference>
<dbReference type="PANTHER" id="PTHR10357:SF216">
    <property type="entry name" value="MALTOOLIGOSYL TREHALOSE SYNTHASE-RELATED"/>
    <property type="match status" value="1"/>
</dbReference>
<reference evidence="2" key="1">
    <citation type="journal article" date="2014" name="Int. J. Syst. Evol. Microbiol.">
        <title>Complete genome sequence of Corynebacterium casei LMG S-19264T (=DSM 44701T), isolated from a smear-ripened cheese.</title>
        <authorList>
            <consortium name="US DOE Joint Genome Institute (JGI-PGF)"/>
            <person name="Walter F."/>
            <person name="Albersmeier A."/>
            <person name="Kalinowski J."/>
            <person name="Ruckert C."/>
        </authorList>
    </citation>
    <scope>NUCLEOTIDE SEQUENCE</scope>
    <source>
        <strain evidence="2">CGMCC 1.14988</strain>
    </source>
</reference>
<dbReference type="Proteomes" id="UP000650511">
    <property type="component" value="Unassembled WGS sequence"/>
</dbReference>
<dbReference type="Gene3D" id="3.30.1590.10">
    <property type="entry name" value="Maltooligosyl trehalose synthase, domain 2"/>
    <property type="match status" value="1"/>
</dbReference>
<dbReference type="GO" id="GO:0030980">
    <property type="term" value="P:alpha-glucan catabolic process"/>
    <property type="evidence" value="ECO:0007669"/>
    <property type="project" value="TreeGrafter"/>
</dbReference>
<dbReference type="GO" id="GO:0047470">
    <property type="term" value="F:(1,4)-alpha-D-glucan 1-alpha-D-glucosylmutase activity"/>
    <property type="evidence" value="ECO:0007669"/>
    <property type="project" value="TreeGrafter"/>
</dbReference>
<proteinExistence type="predicted"/>
<dbReference type="GO" id="GO:0005992">
    <property type="term" value="P:trehalose biosynthetic process"/>
    <property type="evidence" value="ECO:0007669"/>
    <property type="project" value="TreeGrafter"/>
</dbReference>
<dbReference type="NCBIfam" id="TIGR02401">
    <property type="entry name" value="trehalose_TreY"/>
    <property type="match status" value="1"/>
</dbReference>
<dbReference type="InterPro" id="IPR013797">
    <property type="entry name" value="Maltooligo_trehalose_synth_4"/>
</dbReference>
<keyword evidence="3" id="KW-1185">Reference proteome</keyword>
<dbReference type="InterPro" id="IPR006047">
    <property type="entry name" value="GH13_cat_dom"/>
</dbReference>
<dbReference type="InterPro" id="IPR017853">
    <property type="entry name" value="GH"/>
</dbReference>
<feature type="domain" description="Glycosyl hydrolase family 13 catalytic" evidence="1">
    <location>
        <begin position="5"/>
        <end position="445"/>
    </location>
</feature>